<evidence type="ECO:0000256" key="5">
    <source>
        <dbReference type="ARBA" id="ARBA00023277"/>
    </source>
</evidence>
<dbReference type="Proteomes" id="UP000556084">
    <property type="component" value="Unassembled WGS sequence"/>
</dbReference>
<dbReference type="GO" id="GO:0008675">
    <property type="term" value="F:2-dehydro-3-deoxy-phosphogluconate aldolase activity"/>
    <property type="evidence" value="ECO:0007669"/>
    <property type="project" value="UniProtKB-EC"/>
</dbReference>
<sequence>MYRWEITRAALAQRIVALVRGDSYDQATVTAGTLLSAGITTLEISLTTPFALEAIATLTREVGEEAVIGAGAVLDGPSARMAVEAGARFLASPGLDPAVIRTGHRYGVPVFPGVATPAEILRALELGADALKLFPAAARHPDWVGEIRAELPQAALVPSGGISVDSAPDWIAAGAVACGMGAELSDGDRDSVAKRAGELLGRLADAEPHGG</sequence>
<dbReference type="PANTHER" id="PTHR30246:SF1">
    <property type="entry name" value="2-DEHYDRO-3-DEOXY-6-PHOSPHOGALACTONATE ALDOLASE-RELATED"/>
    <property type="match status" value="1"/>
</dbReference>
<dbReference type="InterPro" id="IPR013785">
    <property type="entry name" value="Aldolase_TIM"/>
</dbReference>
<dbReference type="CDD" id="cd00452">
    <property type="entry name" value="KDPG_aldolase"/>
    <property type="match status" value="1"/>
</dbReference>
<dbReference type="Gene3D" id="3.20.20.70">
    <property type="entry name" value="Aldolase class I"/>
    <property type="match status" value="1"/>
</dbReference>
<name>A0A7W7LS83_9ACTN</name>
<evidence type="ECO:0000256" key="3">
    <source>
        <dbReference type="ARBA" id="ARBA00011233"/>
    </source>
</evidence>
<evidence type="ECO:0000313" key="7">
    <source>
        <dbReference type="Proteomes" id="UP000556084"/>
    </source>
</evidence>
<dbReference type="RefSeq" id="WP_184351247.1">
    <property type="nucleotide sequence ID" value="NZ_JACHJH010000007.1"/>
</dbReference>
<comment type="similarity">
    <text evidence="2">Belongs to the KHG/KDPG aldolase family.</text>
</comment>
<dbReference type="SUPFAM" id="SSF51569">
    <property type="entry name" value="Aldolase"/>
    <property type="match status" value="1"/>
</dbReference>
<gene>
    <name evidence="6" type="ORF">FHS39_004556</name>
</gene>
<proteinExistence type="inferred from homology"/>
<reference evidence="6 7" key="1">
    <citation type="submission" date="2020-08" db="EMBL/GenBank/DDBJ databases">
        <title>Genomic Encyclopedia of Type Strains, Phase III (KMG-III): the genomes of soil and plant-associated and newly described type strains.</title>
        <authorList>
            <person name="Whitman W."/>
        </authorList>
    </citation>
    <scope>NUCLEOTIDE SEQUENCE [LARGE SCALE GENOMIC DNA]</scope>
    <source>
        <strain evidence="6 7">CECT 3266</strain>
    </source>
</reference>
<dbReference type="EC" id="4.1.3.42" evidence="6"/>
<protein>
    <submittedName>
        <fullName evidence="6">2-dehydro-3-deoxyphosphogluconate aldolase/(4S)-4-hydroxy-2-oxoglutarate aldolase</fullName>
        <ecNumber evidence="6">4.1.2.14</ecNumber>
        <ecNumber evidence="6">4.1.3.42</ecNumber>
    </submittedName>
</protein>
<comment type="subunit">
    <text evidence="3">Homotrimer.</text>
</comment>
<organism evidence="6 7">
    <name type="scientific">Streptomyces olivoverticillatus</name>
    <dbReference type="NCBI Taxonomy" id="66427"/>
    <lineage>
        <taxon>Bacteria</taxon>
        <taxon>Bacillati</taxon>
        <taxon>Actinomycetota</taxon>
        <taxon>Actinomycetes</taxon>
        <taxon>Kitasatosporales</taxon>
        <taxon>Streptomycetaceae</taxon>
        <taxon>Streptomyces</taxon>
    </lineage>
</organism>
<keyword evidence="7" id="KW-1185">Reference proteome</keyword>
<evidence type="ECO:0000256" key="4">
    <source>
        <dbReference type="ARBA" id="ARBA00023239"/>
    </source>
</evidence>
<keyword evidence="4 6" id="KW-0456">Lyase</keyword>
<dbReference type="NCBIfam" id="TIGR01182">
    <property type="entry name" value="eda"/>
    <property type="match status" value="1"/>
</dbReference>
<evidence type="ECO:0000313" key="6">
    <source>
        <dbReference type="EMBL" id="MBB4895478.1"/>
    </source>
</evidence>
<dbReference type="InterPro" id="IPR000887">
    <property type="entry name" value="Aldlse_KDPG_KHG"/>
</dbReference>
<dbReference type="Pfam" id="PF01081">
    <property type="entry name" value="Aldolase"/>
    <property type="match status" value="1"/>
</dbReference>
<keyword evidence="5" id="KW-0119">Carbohydrate metabolism</keyword>
<dbReference type="GO" id="GO:0106009">
    <property type="term" value="F:(4S)-4-hydroxy-2-oxoglutarate aldolase activity"/>
    <property type="evidence" value="ECO:0007669"/>
    <property type="project" value="UniProtKB-EC"/>
</dbReference>
<evidence type="ECO:0000256" key="2">
    <source>
        <dbReference type="ARBA" id="ARBA00006906"/>
    </source>
</evidence>
<accession>A0A7W7LS83</accession>
<dbReference type="AlphaFoldDB" id="A0A7W7LS83"/>
<comment type="pathway">
    <text evidence="1">Carbohydrate acid metabolism.</text>
</comment>
<dbReference type="EMBL" id="JACHJH010000007">
    <property type="protein sequence ID" value="MBB4895478.1"/>
    <property type="molecule type" value="Genomic_DNA"/>
</dbReference>
<dbReference type="EC" id="4.1.2.14" evidence="6"/>
<evidence type="ECO:0000256" key="1">
    <source>
        <dbReference type="ARBA" id="ARBA00004761"/>
    </source>
</evidence>
<comment type="caution">
    <text evidence="6">The sequence shown here is derived from an EMBL/GenBank/DDBJ whole genome shotgun (WGS) entry which is preliminary data.</text>
</comment>
<dbReference type="PANTHER" id="PTHR30246">
    <property type="entry name" value="2-KETO-3-DEOXY-6-PHOSPHOGLUCONATE ALDOLASE"/>
    <property type="match status" value="1"/>
</dbReference>